<evidence type="ECO:0000256" key="3">
    <source>
        <dbReference type="ARBA" id="ARBA00061018"/>
    </source>
</evidence>
<dbReference type="CDD" id="cd00924">
    <property type="entry name" value="Cyt_c_Oxidase_Vb"/>
    <property type="match status" value="1"/>
</dbReference>
<dbReference type="InterPro" id="IPR002124">
    <property type="entry name" value="Cyt_c_oxidase_su5b"/>
</dbReference>
<dbReference type="FunFam" id="2.60.11.10:FF:000002">
    <property type="entry name" value="Cytochrome c oxidase subunit Vb"/>
    <property type="match status" value="1"/>
</dbReference>
<accession>A0A0C9S873</accession>
<dbReference type="GO" id="GO:0006123">
    <property type="term" value="P:mitochondrial electron transport, cytochrome c to oxygen"/>
    <property type="evidence" value="ECO:0007669"/>
    <property type="project" value="InterPro"/>
</dbReference>
<protein>
    <submittedName>
        <fullName evidence="5">TSA: Wollemia nobilis Ref_Wollemi_Transcript_5507_1432 transcribed RNA sequence</fullName>
    </submittedName>
</protein>
<keyword evidence="1 4" id="KW-0479">Metal-binding</keyword>
<dbReference type="AlphaFoldDB" id="A0A0C9S873"/>
<dbReference type="GO" id="GO:0005740">
    <property type="term" value="C:mitochondrial envelope"/>
    <property type="evidence" value="ECO:0007669"/>
    <property type="project" value="InterPro"/>
</dbReference>
<organism evidence="5">
    <name type="scientific">Wollemia nobilis</name>
    <dbReference type="NCBI Taxonomy" id="56998"/>
    <lineage>
        <taxon>Eukaryota</taxon>
        <taxon>Viridiplantae</taxon>
        <taxon>Streptophyta</taxon>
        <taxon>Embryophyta</taxon>
        <taxon>Tracheophyta</taxon>
        <taxon>Spermatophyta</taxon>
        <taxon>Pinopsida</taxon>
        <taxon>Pinidae</taxon>
        <taxon>Conifers II</taxon>
        <taxon>Araucariales</taxon>
        <taxon>Araucariaceae</taxon>
        <taxon>Wollemia</taxon>
    </lineage>
</organism>
<reference evidence="5" key="1">
    <citation type="submission" date="2015-02" db="EMBL/GenBank/DDBJ databases">
        <title>A transcriptome of Wollemia nobilis - a relic of Gondwana.</title>
        <authorList>
            <person name="Chia J.Y."/>
            <person name="Leong Y.S."/>
            <person name="Abdul Karim S."/>
            <person name="Wan Azmi N."/>
            <person name="Hercus R."/>
            <person name="Croft L."/>
        </authorList>
    </citation>
    <scope>NUCLEOTIDE SEQUENCE</scope>
    <source>
        <strain evidence="5">MaeBrown</strain>
        <tissue evidence="5">Leaf</tissue>
    </source>
</reference>
<dbReference type="GO" id="GO:0046872">
    <property type="term" value="F:metal ion binding"/>
    <property type="evidence" value="ECO:0007669"/>
    <property type="project" value="UniProtKB-KW"/>
</dbReference>
<dbReference type="GO" id="GO:0045277">
    <property type="term" value="C:respiratory chain complex IV"/>
    <property type="evidence" value="ECO:0007669"/>
    <property type="project" value="InterPro"/>
</dbReference>
<evidence type="ECO:0000256" key="4">
    <source>
        <dbReference type="PIRSR" id="PIRSR602124-2"/>
    </source>
</evidence>
<evidence type="ECO:0000313" key="5">
    <source>
        <dbReference type="EMBL" id="JAG88802.1"/>
    </source>
</evidence>
<feature type="binding site" evidence="4">
    <location>
        <position position="136"/>
    </location>
    <ligand>
        <name>Zn(2+)</name>
        <dbReference type="ChEBI" id="CHEBI:29105"/>
    </ligand>
</feature>
<dbReference type="Pfam" id="PF01215">
    <property type="entry name" value="COX5B"/>
    <property type="match status" value="1"/>
</dbReference>
<proteinExistence type="inferred from homology"/>
<dbReference type="Gene3D" id="2.60.11.10">
    <property type="entry name" value="Cytochrome c oxidase, subunit Vb"/>
    <property type="match status" value="1"/>
</dbReference>
<keyword evidence="2 4" id="KW-0862">Zinc</keyword>
<evidence type="ECO:0000256" key="2">
    <source>
        <dbReference type="ARBA" id="ARBA00022833"/>
    </source>
</evidence>
<dbReference type="PANTHER" id="PTHR10122:SF0">
    <property type="entry name" value="CYTOCHROME C OXIDASE SUBUNIT 5B, ISOFORM A-RELATED"/>
    <property type="match status" value="1"/>
</dbReference>
<feature type="binding site" evidence="4">
    <location>
        <position position="154"/>
    </location>
    <ligand>
        <name>Zn(2+)</name>
        <dbReference type="ChEBI" id="CHEBI:29105"/>
    </ligand>
</feature>
<dbReference type="InterPro" id="IPR036972">
    <property type="entry name" value="Cyt_c_oxidase_su5b_sf"/>
</dbReference>
<name>A0A0C9S873_9CONI</name>
<feature type="binding site" evidence="4">
    <location>
        <position position="127"/>
    </location>
    <ligand>
        <name>Zn(2+)</name>
        <dbReference type="ChEBI" id="CHEBI:29105"/>
    </ligand>
</feature>
<comment type="similarity">
    <text evidence="3">Belongs to the cytochrome c oxidase subunit 5B (TC 3.D.4.11) family.</text>
</comment>
<sequence>MWRRAACRVETLAIAVLKKRAPPSGSGGQCCNRPLSCSSSSFVHSAAAAPFSRTPALFAEHDAEKSLKKEKTVEDIMPIATGLEREDLEYELQGKKRFELDPPSGYFGTKEEPAIVESYFDKRIVGCPGGADDEEHDVVWFWLEKDKPFECPVCSQYFQLKVIGPGGPPGGHHH</sequence>
<feature type="binding site" evidence="4">
    <location>
        <position position="151"/>
    </location>
    <ligand>
        <name>Zn(2+)</name>
        <dbReference type="ChEBI" id="CHEBI:29105"/>
    </ligand>
</feature>
<dbReference type="EMBL" id="GCHU01005469">
    <property type="protein sequence ID" value="JAG88802.1"/>
    <property type="molecule type" value="Transcribed_RNA"/>
</dbReference>
<dbReference type="PANTHER" id="PTHR10122">
    <property type="entry name" value="CYTOCHROME C OXIDASE SUBUNIT 5B, MITOCHONDRIAL"/>
    <property type="match status" value="1"/>
</dbReference>
<dbReference type="SUPFAM" id="SSF57802">
    <property type="entry name" value="Rubredoxin-like"/>
    <property type="match status" value="1"/>
</dbReference>
<evidence type="ECO:0000256" key="1">
    <source>
        <dbReference type="ARBA" id="ARBA00022723"/>
    </source>
</evidence>
<dbReference type="PROSITE" id="PS51359">
    <property type="entry name" value="COX5B_2"/>
    <property type="match status" value="1"/>
</dbReference>